<dbReference type="CDD" id="cd14832">
    <property type="entry name" value="AP4_sigma"/>
    <property type="match status" value="1"/>
</dbReference>
<dbReference type="GO" id="GO:0012505">
    <property type="term" value="C:endomembrane system"/>
    <property type="evidence" value="ECO:0007669"/>
    <property type="project" value="UniProtKB-SubCell"/>
</dbReference>
<keyword evidence="5" id="KW-0472">Membrane</keyword>
<evidence type="ECO:0000256" key="9">
    <source>
        <dbReference type="ARBA" id="ARBA00075503"/>
    </source>
</evidence>
<feature type="domain" description="AP complex mu/sigma subunit" evidence="14">
    <location>
        <begin position="278"/>
        <end position="428"/>
    </location>
</feature>
<feature type="compositionally biased region" description="Low complexity" evidence="13">
    <location>
        <begin position="173"/>
        <end position="185"/>
    </location>
</feature>
<evidence type="ECO:0000256" key="4">
    <source>
        <dbReference type="ARBA" id="ARBA00022927"/>
    </source>
</evidence>
<dbReference type="FunFam" id="3.30.450.60:FF:000010">
    <property type="entry name" value="AP complex subunit sigma"/>
    <property type="match status" value="1"/>
</dbReference>
<dbReference type="Gene3D" id="3.30.450.60">
    <property type="match status" value="1"/>
</dbReference>
<protein>
    <recommendedName>
        <fullName evidence="8">AP-4 complex subunit sigma-1</fullName>
    </recommendedName>
    <alternativeName>
        <fullName evidence="12">AP-4 adaptor complex subunit sigma-1</fullName>
    </alternativeName>
    <alternativeName>
        <fullName evidence="10">Adaptor-related protein complex 4 subunit sigma-1</fullName>
    </alternativeName>
    <alternativeName>
        <fullName evidence="11">Sigma-1 subunit of AP-4</fullName>
    </alternativeName>
    <alternativeName>
        <fullName evidence="9">Sigma-4-adaptin</fullName>
    </alternativeName>
</protein>
<evidence type="ECO:0000313" key="15">
    <source>
        <dbReference type="EMBL" id="KAK0140635.1"/>
    </source>
</evidence>
<comment type="subunit">
    <text evidence="7">Adaptor protein complex 4 (AP-4) is a heterotetramer composed of two large adaptins (epsilon-type subunit AP4E1 and beta-type subunit AP4B1), a medium adaptin (mu-type subunit AP4M1) and a small adaptin (sigma-type AP4S1).</text>
</comment>
<evidence type="ECO:0000256" key="11">
    <source>
        <dbReference type="ARBA" id="ARBA00083006"/>
    </source>
</evidence>
<evidence type="ECO:0000256" key="5">
    <source>
        <dbReference type="ARBA" id="ARBA00023136"/>
    </source>
</evidence>
<reference evidence="15" key="1">
    <citation type="journal article" date="2023" name="Front. Mar. Sci.">
        <title>A new Merluccius polli reference genome to investigate the effects of global change in West African waters.</title>
        <authorList>
            <person name="Mateo J.L."/>
            <person name="Blanco-Fernandez C."/>
            <person name="Garcia-Vazquez E."/>
            <person name="Machado-Schiaffino G."/>
        </authorList>
    </citation>
    <scope>NUCLEOTIDE SEQUENCE</scope>
    <source>
        <strain evidence="15">C29</strain>
        <tissue evidence="15">Fin</tissue>
    </source>
</reference>
<organism evidence="15 16">
    <name type="scientific">Merluccius polli</name>
    <name type="common">Benguela hake</name>
    <name type="synonym">Merluccius cadenati</name>
    <dbReference type="NCBI Taxonomy" id="89951"/>
    <lineage>
        <taxon>Eukaryota</taxon>
        <taxon>Metazoa</taxon>
        <taxon>Chordata</taxon>
        <taxon>Craniata</taxon>
        <taxon>Vertebrata</taxon>
        <taxon>Euteleostomi</taxon>
        <taxon>Actinopterygii</taxon>
        <taxon>Neopterygii</taxon>
        <taxon>Teleostei</taxon>
        <taxon>Neoteleostei</taxon>
        <taxon>Acanthomorphata</taxon>
        <taxon>Zeiogadaria</taxon>
        <taxon>Gadariae</taxon>
        <taxon>Gadiformes</taxon>
        <taxon>Gadoidei</taxon>
        <taxon>Merlucciidae</taxon>
        <taxon>Merluccius</taxon>
    </lineage>
</organism>
<dbReference type="GO" id="GO:0015031">
    <property type="term" value="P:protein transport"/>
    <property type="evidence" value="ECO:0007669"/>
    <property type="project" value="UniProtKB-KW"/>
</dbReference>
<proteinExistence type="inferred from homology"/>
<dbReference type="EMBL" id="JAOPHQ010004042">
    <property type="protein sequence ID" value="KAK0140635.1"/>
    <property type="molecule type" value="Genomic_DNA"/>
</dbReference>
<dbReference type="Proteomes" id="UP001174136">
    <property type="component" value="Unassembled WGS sequence"/>
</dbReference>
<evidence type="ECO:0000256" key="3">
    <source>
        <dbReference type="ARBA" id="ARBA00022448"/>
    </source>
</evidence>
<evidence type="ECO:0000256" key="13">
    <source>
        <dbReference type="SAM" id="MobiDB-lite"/>
    </source>
</evidence>
<accession>A0AA47MIB0</accession>
<dbReference type="InterPro" id="IPR022775">
    <property type="entry name" value="AP_mu_sigma_su"/>
</dbReference>
<keyword evidence="16" id="KW-1185">Reference proteome</keyword>
<dbReference type="AlphaFoldDB" id="A0AA47MIB0"/>
<dbReference type="PANTHER" id="PTHR11753">
    <property type="entry name" value="ADAPTOR COMPLEXES SMALL SUBUNIT FAMILY"/>
    <property type="match status" value="1"/>
</dbReference>
<keyword evidence="4" id="KW-0653">Protein transport</keyword>
<evidence type="ECO:0000256" key="1">
    <source>
        <dbReference type="ARBA" id="ARBA00004184"/>
    </source>
</evidence>
<comment type="function">
    <text evidence="6">Component of the adaptor protein complex 4 (AP-4). Adaptor protein complexes are vesicle coat components involved both in vesicle formation and cargo selection. They control the vesicular transport of proteins in different trafficking pathways. AP-4 forms a non clathrin-associated coat on vesicles departing the trans-Golgi network (TGN) and may be involved in the targeting of proteins from the trans-Golgi network (TGN) to the endosomal-lysosomal system. It is also involved in protein sorting to the basolateral membrane in epithelial cells and the proper asymmetric localization of somatodendritic proteins in neurons. AP-4 is involved in the recognition and binding of tyrosine-based sorting signals found in the cytoplasmic part of cargos, but may also recognize other types of sorting signal.</text>
</comment>
<gene>
    <name evidence="15" type="primary">AP4S1</name>
    <name evidence="15" type="ORF">N1851_022373</name>
</gene>
<sequence>MPLGSTARLVTASRVQTQPLLSCGFHSFTVPSAEHESRRFFMPLYANPHTASVWPGHEPASTLGSDCLRVWSSDTVTRQGSTGWKARARTPSKWLRSVYLGLHVFLKDESLLDGSCATHRKAAGLAGPLPVLRRHQEVKLLQRLLRRAVVLRAGQTQQGANPLGPNVEDVGKSPQLDDLSPPSGSPGSPLAGCAAAVCGLESADGRLCCGCGGGGVGSVDLLDLAGRHYGSPWICWLRAALHAGTRRSAHAQPSGTGEEDGEGVVVTFFYGEAIVWEMIKFVLMVNRQGQTRLSRYYQPVALRRRAALEADVVRGCLYRKKDQCSFVEYKDFKLVYRHYASLYIVVGITESENELSVYELVHNFVEVLDKYFSRVSELDVSFSDPCCHQIMFNMDKVHLILDEMIQNGHVVETSRTRILAPLSALDTLALS</sequence>
<evidence type="ECO:0000256" key="10">
    <source>
        <dbReference type="ARBA" id="ARBA00080250"/>
    </source>
</evidence>
<feature type="region of interest" description="Disordered" evidence="13">
    <location>
        <begin position="156"/>
        <end position="185"/>
    </location>
</feature>
<dbReference type="GO" id="GO:0005737">
    <property type="term" value="C:cytoplasm"/>
    <property type="evidence" value="ECO:0007669"/>
    <property type="project" value="UniProtKB-ARBA"/>
</dbReference>
<evidence type="ECO:0000256" key="12">
    <source>
        <dbReference type="ARBA" id="ARBA00084051"/>
    </source>
</evidence>
<comment type="similarity">
    <text evidence="2">Belongs to the adaptor complexes small subunit family.</text>
</comment>
<dbReference type="Pfam" id="PF01217">
    <property type="entry name" value="Clat_adaptor_s"/>
    <property type="match status" value="1"/>
</dbReference>
<name>A0AA47MIB0_MERPO</name>
<evidence type="ECO:0000256" key="8">
    <source>
        <dbReference type="ARBA" id="ARBA00072582"/>
    </source>
</evidence>
<evidence type="ECO:0000313" key="16">
    <source>
        <dbReference type="Proteomes" id="UP001174136"/>
    </source>
</evidence>
<evidence type="ECO:0000256" key="7">
    <source>
        <dbReference type="ARBA" id="ARBA00062526"/>
    </source>
</evidence>
<evidence type="ECO:0000259" key="14">
    <source>
        <dbReference type="Pfam" id="PF01217"/>
    </source>
</evidence>
<dbReference type="InterPro" id="IPR016635">
    <property type="entry name" value="AP_complex_ssu"/>
</dbReference>
<comment type="caution">
    <text evidence="15">The sequence shown here is derived from an EMBL/GenBank/DDBJ whole genome shotgun (WGS) entry which is preliminary data.</text>
</comment>
<keyword evidence="3" id="KW-0813">Transport</keyword>
<dbReference type="SUPFAM" id="SSF64356">
    <property type="entry name" value="SNARE-like"/>
    <property type="match status" value="1"/>
</dbReference>
<evidence type="ECO:0000256" key="2">
    <source>
        <dbReference type="ARBA" id="ARBA00006972"/>
    </source>
</evidence>
<dbReference type="InterPro" id="IPR011012">
    <property type="entry name" value="Longin-like_dom_sf"/>
</dbReference>
<comment type="subcellular location">
    <subcellularLocation>
        <location evidence="1">Endomembrane system</location>
        <topology evidence="1">Peripheral membrane protein</topology>
    </subcellularLocation>
</comment>
<evidence type="ECO:0000256" key="6">
    <source>
        <dbReference type="ARBA" id="ARBA00053594"/>
    </source>
</evidence>